<gene>
    <name evidence="7" type="ORF">L0661_22975</name>
</gene>
<evidence type="ECO:0000256" key="2">
    <source>
        <dbReference type="ARBA" id="ARBA00022827"/>
    </source>
</evidence>
<dbReference type="InterPro" id="IPR043683">
    <property type="entry name" value="TetX_monooxygenase"/>
</dbReference>
<dbReference type="InterPro" id="IPR002938">
    <property type="entry name" value="FAD-bd"/>
</dbReference>
<keyword evidence="5" id="KW-0963">Cytoplasm</keyword>
<comment type="cofactor">
    <cofactor evidence="5">
        <name>FAD</name>
        <dbReference type="ChEBI" id="CHEBI:57692"/>
    </cofactor>
</comment>
<dbReference type="PRINTS" id="PR00420">
    <property type="entry name" value="RNGMNOXGNASE"/>
</dbReference>
<proteinExistence type="inferred from homology"/>
<reference evidence="7" key="1">
    <citation type="submission" date="2022-01" db="EMBL/GenBank/DDBJ databases">
        <title>Novel species in genus Dyadobacter.</title>
        <authorList>
            <person name="Ma C."/>
        </authorList>
    </citation>
    <scope>NUCLEOTIDE SEQUENCE</scope>
    <source>
        <strain evidence="7">CY357</strain>
    </source>
</reference>
<dbReference type="GO" id="GO:0004497">
    <property type="term" value="F:monooxygenase activity"/>
    <property type="evidence" value="ECO:0007669"/>
    <property type="project" value="UniProtKB-UniRule"/>
</dbReference>
<dbReference type="RefSeq" id="WP_235179417.1">
    <property type="nucleotide sequence ID" value="NZ_JAKFFV010000018.1"/>
</dbReference>
<dbReference type="Proteomes" id="UP001139411">
    <property type="component" value="Unassembled WGS sequence"/>
</dbReference>
<name>A0A9X1TW98_9BACT</name>
<keyword evidence="5" id="KW-0521">NADP</keyword>
<comment type="catalytic activity">
    <reaction evidence="5">
        <text>a tetracycline + NADPH + O2 + H(+) = an 11a-hydroxytetracycline + NADP(+) + H2O</text>
        <dbReference type="Rhea" id="RHEA:61444"/>
        <dbReference type="ChEBI" id="CHEBI:15377"/>
        <dbReference type="ChEBI" id="CHEBI:15378"/>
        <dbReference type="ChEBI" id="CHEBI:15379"/>
        <dbReference type="ChEBI" id="CHEBI:57783"/>
        <dbReference type="ChEBI" id="CHEBI:58349"/>
        <dbReference type="ChEBI" id="CHEBI:144644"/>
        <dbReference type="ChEBI" id="CHEBI:144645"/>
    </reaction>
</comment>
<dbReference type="AlphaFoldDB" id="A0A9X1TW98"/>
<evidence type="ECO:0000313" key="7">
    <source>
        <dbReference type="EMBL" id="MCF2501203.1"/>
    </source>
</evidence>
<dbReference type="GO" id="GO:0005737">
    <property type="term" value="C:cytoplasm"/>
    <property type="evidence" value="ECO:0007669"/>
    <property type="project" value="UniProtKB-SubCell"/>
</dbReference>
<accession>A0A9X1TW98</accession>
<feature type="domain" description="FAD-binding" evidence="6">
    <location>
        <begin position="297"/>
        <end position="355"/>
    </location>
</feature>
<keyword evidence="5" id="KW-0547">Nucleotide-binding</keyword>
<feature type="binding site" evidence="5">
    <location>
        <position position="301"/>
    </location>
    <ligand>
        <name>FAD</name>
        <dbReference type="ChEBI" id="CHEBI:57692"/>
    </ligand>
</feature>
<evidence type="ECO:0000256" key="1">
    <source>
        <dbReference type="ARBA" id="ARBA00022630"/>
    </source>
</evidence>
<evidence type="ECO:0000256" key="3">
    <source>
        <dbReference type="ARBA" id="ARBA00023002"/>
    </source>
</evidence>
<dbReference type="GO" id="GO:0071949">
    <property type="term" value="F:FAD binding"/>
    <property type="evidence" value="ECO:0007669"/>
    <property type="project" value="InterPro"/>
</dbReference>
<dbReference type="EC" id="1.14.13.-" evidence="5"/>
<comment type="function">
    <text evidence="5">An FAD-requiring monooxygenase active on some tetracycline antibiotic derivatives, which leads to their inactivation. Hydroxylates carbon 11a of tetracycline and some analogs.</text>
</comment>
<evidence type="ECO:0000256" key="4">
    <source>
        <dbReference type="ARBA" id="ARBA00023033"/>
    </source>
</evidence>
<keyword evidence="3 5" id="KW-0560">Oxidoreductase</keyword>
<comment type="similarity">
    <text evidence="5">Belongs to the aromatic-ring hydroxylase family. TetX subfamily.</text>
</comment>
<dbReference type="PANTHER" id="PTHR46972">
    <property type="entry name" value="MONOOXYGENASE ASQM-RELATED"/>
    <property type="match status" value="1"/>
</dbReference>
<dbReference type="GO" id="GO:0046677">
    <property type="term" value="P:response to antibiotic"/>
    <property type="evidence" value="ECO:0007669"/>
    <property type="project" value="InterPro"/>
</dbReference>
<dbReference type="Pfam" id="PF01494">
    <property type="entry name" value="FAD_binding_3"/>
    <property type="match status" value="2"/>
</dbReference>
<feature type="binding site" evidence="5">
    <location>
        <position position="108"/>
    </location>
    <ligand>
        <name>FAD</name>
        <dbReference type="ChEBI" id="CHEBI:57692"/>
    </ligand>
</feature>
<comment type="domain">
    <text evidence="5">Consists of an N-terminal FAD-binding domain with a Rossman fold and a C-terminal substrate-binding domain.</text>
</comment>
<dbReference type="EMBL" id="JAKFFV010000018">
    <property type="protein sequence ID" value="MCF2501203.1"/>
    <property type="molecule type" value="Genomic_DNA"/>
</dbReference>
<evidence type="ECO:0000259" key="6">
    <source>
        <dbReference type="Pfam" id="PF01494"/>
    </source>
</evidence>
<feature type="binding site" evidence="5">
    <location>
        <position position="50"/>
    </location>
    <ligand>
        <name>FAD</name>
        <dbReference type="ChEBI" id="CHEBI:57692"/>
    </ligand>
</feature>
<comment type="subunit">
    <text evidence="5">Monomer.</text>
</comment>
<keyword evidence="1 5" id="KW-0285">Flavoprotein</keyword>
<evidence type="ECO:0000313" key="8">
    <source>
        <dbReference type="Proteomes" id="UP001139411"/>
    </source>
</evidence>
<feature type="binding site" evidence="5">
    <location>
        <position position="43"/>
    </location>
    <ligand>
        <name>NADPH</name>
        <dbReference type="ChEBI" id="CHEBI:57783"/>
    </ligand>
</feature>
<dbReference type="Gene3D" id="3.50.50.60">
    <property type="entry name" value="FAD/NAD(P)-binding domain"/>
    <property type="match status" value="1"/>
</dbReference>
<dbReference type="SUPFAM" id="SSF51905">
    <property type="entry name" value="FAD/NAD(P)-binding domain"/>
    <property type="match status" value="1"/>
</dbReference>
<evidence type="ECO:0000256" key="5">
    <source>
        <dbReference type="HAMAP-Rule" id="MF_00845"/>
    </source>
</evidence>
<comment type="subcellular location">
    <subcellularLocation>
        <location evidence="5">Cytoplasm</location>
    </subcellularLocation>
</comment>
<dbReference type="HAMAP" id="MF_00845">
    <property type="entry name" value="TetX_monooxygenase"/>
    <property type="match status" value="1"/>
</dbReference>
<organism evidence="7 8">
    <name type="scientific">Dyadobacter chenhuakuii</name>
    <dbReference type="NCBI Taxonomy" id="2909339"/>
    <lineage>
        <taxon>Bacteria</taxon>
        <taxon>Pseudomonadati</taxon>
        <taxon>Bacteroidota</taxon>
        <taxon>Cytophagia</taxon>
        <taxon>Cytophagales</taxon>
        <taxon>Spirosomataceae</taxon>
        <taxon>Dyadobacter</taxon>
    </lineage>
</organism>
<keyword evidence="2 5" id="KW-0274">FAD</keyword>
<keyword evidence="4 5" id="KW-0503">Monooxygenase</keyword>
<comment type="caution">
    <text evidence="7">The sequence shown here is derived from an EMBL/GenBank/DDBJ whole genome shotgun (WGS) entry which is preliminary data.</text>
</comment>
<feature type="domain" description="FAD-binding" evidence="6">
    <location>
        <begin position="8"/>
        <end position="169"/>
    </location>
</feature>
<dbReference type="PANTHER" id="PTHR46972:SF1">
    <property type="entry name" value="FAD DEPENDENT OXIDOREDUCTASE DOMAIN-CONTAINING PROTEIN"/>
    <property type="match status" value="1"/>
</dbReference>
<dbReference type="InterPro" id="IPR036188">
    <property type="entry name" value="FAD/NAD-bd_sf"/>
</dbReference>
<protein>
    <recommendedName>
        <fullName evidence="5">Flavin-dependent monooxygenase</fullName>
    </recommendedName>
    <alternativeName>
        <fullName evidence="5">TetX monooxygenase</fullName>
        <shortName evidence="5">TetX</shortName>
        <ecNumber evidence="5">1.14.13.-</ecNumber>
    </alternativeName>
</protein>
<sequence>MTTENKTIAVVGGGPGGLTLARLLQMGGAQVKVYERDLNKGVRVQGATLDLHEESGLEALRRAGLMNAFYASYRPHAGKLRVTDHHASIHFDDHDSGELTENRPEIDRGPLRDILIESLADQTIVWNSHFLSMEKRGQGWLLHFSNGSSAYADVVIAADGANSRVRPYITDIKPLYSGITIVEGNLYDADANAPKLCELTKGGKVFALGNEQSLILSAKGDGSLSFYTGIKVPEQWIDKCGISFSNKEQVLNWFKDAFGLWSDVWQELFASGELWFVARPQYHYPTNQHWEPLPNLTMIGDAAHRMPPYAGEGVNMAMQDAMELATQLLSGEHATITEAIATFEKQMPARAAAVTKMSLDATEMLHSKGALNKLLDMFEGYKHDLTEK</sequence>